<keyword evidence="1" id="KW-0472">Membrane</keyword>
<feature type="transmembrane region" description="Helical" evidence="1">
    <location>
        <begin position="125"/>
        <end position="146"/>
    </location>
</feature>
<gene>
    <name evidence="2" type="ORF">DC487_16700</name>
</gene>
<dbReference type="Proteomes" id="UP000245627">
    <property type="component" value="Unassembled WGS sequence"/>
</dbReference>
<accession>A0A2T8HEP0</accession>
<protein>
    <submittedName>
        <fullName evidence="2">DUF3267 domain-containing protein</fullName>
    </submittedName>
</protein>
<feature type="transmembrane region" description="Helical" evidence="1">
    <location>
        <begin position="65"/>
        <end position="85"/>
    </location>
</feature>
<organism evidence="2 3">
    <name type="scientific">Sphingobacterium corticibacter</name>
    <dbReference type="NCBI Taxonomy" id="2171749"/>
    <lineage>
        <taxon>Bacteria</taxon>
        <taxon>Pseudomonadati</taxon>
        <taxon>Bacteroidota</taxon>
        <taxon>Sphingobacteriia</taxon>
        <taxon>Sphingobacteriales</taxon>
        <taxon>Sphingobacteriaceae</taxon>
        <taxon>Sphingobacterium</taxon>
    </lineage>
</organism>
<dbReference type="OrthoDB" id="9789112at2"/>
<keyword evidence="3" id="KW-1185">Reference proteome</keyword>
<dbReference type="RefSeq" id="WP_116777125.1">
    <property type="nucleotide sequence ID" value="NZ_QDKG01000009.1"/>
</dbReference>
<dbReference type="InterPro" id="IPR021683">
    <property type="entry name" value="DUF3267"/>
</dbReference>
<name>A0A2T8HEP0_9SPHI</name>
<feature type="transmembrane region" description="Helical" evidence="1">
    <location>
        <begin position="152"/>
        <end position="170"/>
    </location>
</feature>
<sequence length="196" mass="22421">MSKSFSVLPHHKEEHIIDIQAASRLGCSLMIPVLLGYFLPYFLLWKKSLSAAFFINGYLDVMASWLYPIVALLVVVLGIVLHELLHGLPWSFFAERGWSSIRFGILRPHFVPYCHCEEPLRLRHYIIGALTPLVVLGFAPVIYAWFSGNWFFLLFGTFFTVSAIGDVMVVHTMRKLKADTLILDHPSEAGYFIYKK</sequence>
<evidence type="ECO:0000313" key="2">
    <source>
        <dbReference type="EMBL" id="PVH23873.1"/>
    </source>
</evidence>
<comment type="caution">
    <text evidence="2">The sequence shown here is derived from an EMBL/GenBank/DDBJ whole genome shotgun (WGS) entry which is preliminary data.</text>
</comment>
<evidence type="ECO:0000313" key="3">
    <source>
        <dbReference type="Proteomes" id="UP000245627"/>
    </source>
</evidence>
<feature type="transmembrane region" description="Helical" evidence="1">
    <location>
        <begin position="21"/>
        <end position="45"/>
    </location>
</feature>
<dbReference type="AlphaFoldDB" id="A0A2T8HEP0"/>
<keyword evidence="1" id="KW-1133">Transmembrane helix</keyword>
<proteinExistence type="predicted"/>
<reference evidence="2 3" key="1">
    <citation type="submission" date="2018-04" db="EMBL/GenBank/DDBJ databases">
        <title>Sphingobacterium cortibacter sp. nov.</title>
        <authorList>
            <person name="Li Y."/>
        </authorList>
    </citation>
    <scope>NUCLEOTIDE SEQUENCE [LARGE SCALE GENOMIC DNA]</scope>
    <source>
        <strain evidence="2 3">2c-3</strain>
    </source>
</reference>
<evidence type="ECO:0000256" key="1">
    <source>
        <dbReference type="SAM" id="Phobius"/>
    </source>
</evidence>
<keyword evidence="1" id="KW-0812">Transmembrane</keyword>
<dbReference type="Pfam" id="PF11667">
    <property type="entry name" value="DUF3267"/>
    <property type="match status" value="1"/>
</dbReference>
<dbReference type="EMBL" id="QDKG01000009">
    <property type="protein sequence ID" value="PVH23873.1"/>
    <property type="molecule type" value="Genomic_DNA"/>
</dbReference>